<keyword evidence="1" id="KW-0812">Transmembrane</keyword>
<evidence type="ECO:0000313" key="3">
    <source>
        <dbReference type="EMBL" id="KAK2077858.1"/>
    </source>
</evidence>
<dbReference type="AlphaFoldDB" id="A0AAD9IGJ3"/>
<organism evidence="3 4">
    <name type="scientific">Prototheca wickerhamii</name>
    <dbReference type="NCBI Taxonomy" id="3111"/>
    <lineage>
        <taxon>Eukaryota</taxon>
        <taxon>Viridiplantae</taxon>
        <taxon>Chlorophyta</taxon>
        <taxon>core chlorophytes</taxon>
        <taxon>Trebouxiophyceae</taxon>
        <taxon>Chlorellales</taxon>
        <taxon>Chlorellaceae</taxon>
        <taxon>Prototheca</taxon>
    </lineage>
</organism>
<dbReference type="InterPro" id="IPR050587">
    <property type="entry name" value="GNT1/Glycosyltrans_8"/>
</dbReference>
<reference evidence="3" key="1">
    <citation type="submission" date="2021-01" db="EMBL/GenBank/DDBJ databases">
        <authorList>
            <person name="Eckstrom K.M.E."/>
        </authorList>
    </citation>
    <scope>NUCLEOTIDE SEQUENCE</scope>
    <source>
        <strain evidence="3">UVCC 0001</strain>
    </source>
</reference>
<feature type="chain" id="PRO_5042176472" evidence="2">
    <location>
        <begin position="24"/>
        <end position="364"/>
    </location>
</feature>
<dbReference type="SUPFAM" id="SSF53448">
    <property type="entry name" value="Nucleotide-diphospho-sugar transferases"/>
    <property type="match status" value="1"/>
</dbReference>
<sequence>MGLGCTFLTVCAALVLVPALVVAGPEGAQRSKEAYVSLLYGDAFLLGIRVSAIQNPGLWSTNKAAKYPARFWAVYTKLLVFNLTQYERVVYLDADTIALQSLDPLFLCDGLCGVMRHSERLNSGVMVLQPDAALFADMMRHIADTPSYTGGDQGFLNAYFAGFAGSPLFDPARGERLSAMGNHVAVAGQVGPAAGVKMGRLPTEYNADLGLYILNSNRWMVPEDQLKVLHYTISSFKPWNWWSSWIISDTMNVWQALRARLPPPSTAPTSGVFLALRVLAPVAALVALARRAPGALPAIAVALSPGTHAQLGPPGPRRRGALAWTTLAVALASLVVALLTTASLSWYVAGQAVAWTASKYRHPV</sequence>
<comment type="caution">
    <text evidence="3">The sequence shown here is derived from an EMBL/GenBank/DDBJ whole genome shotgun (WGS) entry which is preliminary data.</text>
</comment>
<dbReference type="Gene3D" id="3.90.550.10">
    <property type="entry name" value="Spore Coat Polysaccharide Biosynthesis Protein SpsA, Chain A"/>
    <property type="match status" value="1"/>
</dbReference>
<evidence type="ECO:0000256" key="2">
    <source>
        <dbReference type="SAM" id="SignalP"/>
    </source>
</evidence>
<evidence type="ECO:0000256" key="1">
    <source>
        <dbReference type="SAM" id="Phobius"/>
    </source>
</evidence>
<feature type="transmembrane region" description="Helical" evidence="1">
    <location>
        <begin position="321"/>
        <end position="349"/>
    </location>
</feature>
<evidence type="ECO:0000313" key="4">
    <source>
        <dbReference type="Proteomes" id="UP001255856"/>
    </source>
</evidence>
<protein>
    <submittedName>
        <fullName evidence="3">Uncharacterized protein</fullName>
    </submittedName>
</protein>
<gene>
    <name evidence="3" type="ORF">QBZ16_003726</name>
</gene>
<keyword evidence="4" id="KW-1185">Reference proteome</keyword>
<keyword evidence="2" id="KW-0732">Signal</keyword>
<accession>A0AAD9IGJ3</accession>
<feature type="signal peptide" evidence="2">
    <location>
        <begin position="1"/>
        <end position="23"/>
    </location>
</feature>
<dbReference type="PANTHER" id="PTHR11183">
    <property type="entry name" value="GLYCOGENIN SUBFAMILY MEMBER"/>
    <property type="match status" value="1"/>
</dbReference>
<proteinExistence type="predicted"/>
<name>A0AAD9IGJ3_PROWI</name>
<keyword evidence="1" id="KW-0472">Membrane</keyword>
<dbReference type="Proteomes" id="UP001255856">
    <property type="component" value="Unassembled WGS sequence"/>
</dbReference>
<dbReference type="InterPro" id="IPR029044">
    <property type="entry name" value="Nucleotide-diphossugar_trans"/>
</dbReference>
<dbReference type="EMBL" id="JASFZW010000005">
    <property type="protein sequence ID" value="KAK2077858.1"/>
    <property type="molecule type" value="Genomic_DNA"/>
</dbReference>
<keyword evidence="1" id="KW-1133">Transmembrane helix</keyword>